<comment type="caution">
    <text evidence="2">The sequence shown here is derived from an EMBL/GenBank/DDBJ whole genome shotgun (WGS) entry which is preliminary data.</text>
</comment>
<dbReference type="EMBL" id="AGQS02005474">
    <property type="protein sequence ID" value="KYF40413.1"/>
    <property type="molecule type" value="Genomic_DNA"/>
</dbReference>
<reference evidence="2 3" key="1">
    <citation type="journal article" date="2016" name="Nat. Commun.">
        <title>Local admixture of amplified and diversified secreted pathogenesis determinants shapes mosaic Toxoplasma gondii genomes.</title>
        <authorList>
            <person name="Lorenzi H."/>
            <person name="Khan A."/>
            <person name="Behnke M.S."/>
            <person name="Namasivayam S."/>
            <person name="Swapna L.S."/>
            <person name="Hadjithomas M."/>
            <person name="Karamycheva S."/>
            <person name="Pinney D."/>
            <person name="Brunk B.P."/>
            <person name="Ajioka J.W."/>
            <person name="Ajzenberg D."/>
            <person name="Boothroyd J.C."/>
            <person name="Boyle J.P."/>
            <person name="Darde M.L."/>
            <person name="Diaz-Miranda M.A."/>
            <person name="Dubey J.P."/>
            <person name="Fritz H.M."/>
            <person name="Gennari S.M."/>
            <person name="Gregory B.D."/>
            <person name="Kim K."/>
            <person name="Saeij J.P."/>
            <person name="Su C."/>
            <person name="White M.W."/>
            <person name="Zhu X.Q."/>
            <person name="Howe D.K."/>
            <person name="Rosenthal B.M."/>
            <person name="Grigg M.E."/>
            <person name="Parkinson J."/>
            <person name="Liu L."/>
            <person name="Kissinger J.C."/>
            <person name="Roos D.S."/>
            <person name="Sibley L.D."/>
        </authorList>
    </citation>
    <scope>NUCLEOTIDE SEQUENCE [LARGE SCALE GENOMIC DNA]</scope>
    <source>
        <strain evidence="2 3">ARI</strain>
    </source>
</reference>
<evidence type="ECO:0000313" key="3">
    <source>
        <dbReference type="Proteomes" id="UP000074247"/>
    </source>
</evidence>
<dbReference type="AlphaFoldDB" id="A0A139XNN8"/>
<name>A0A139XNN8_TOXGO</name>
<feature type="region of interest" description="Disordered" evidence="1">
    <location>
        <begin position="85"/>
        <end position="126"/>
    </location>
</feature>
<protein>
    <submittedName>
        <fullName evidence="2">Uncharacterized protein</fullName>
    </submittedName>
</protein>
<proteinExistence type="predicted"/>
<gene>
    <name evidence="2" type="ORF">TGARI_371360</name>
</gene>
<evidence type="ECO:0000256" key="1">
    <source>
        <dbReference type="SAM" id="MobiDB-lite"/>
    </source>
</evidence>
<evidence type="ECO:0000313" key="2">
    <source>
        <dbReference type="EMBL" id="KYF40413.1"/>
    </source>
</evidence>
<sequence length="126" mass="13923">MLLCLLQLRHPGKAKPHFPGVAAEASRRGGLRGRGSSPFPLLCCLLFSLLATRSRRSESPCLLELPHSAFSSSRSSDFAAAWQRSRRAGSKEIREGGKCAGERREGKERNDAEENRADRGEDEENE</sequence>
<organism evidence="2 3">
    <name type="scientific">Toxoplasma gondii ARI</name>
    <dbReference type="NCBI Taxonomy" id="1074872"/>
    <lineage>
        <taxon>Eukaryota</taxon>
        <taxon>Sar</taxon>
        <taxon>Alveolata</taxon>
        <taxon>Apicomplexa</taxon>
        <taxon>Conoidasida</taxon>
        <taxon>Coccidia</taxon>
        <taxon>Eucoccidiorida</taxon>
        <taxon>Eimeriorina</taxon>
        <taxon>Sarcocystidae</taxon>
        <taxon>Toxoplasma</taxon>
    </lineage>
</organism>
<feature type="compositionally biased region" description="Basic and acidic residues" evidence="1">
    <location>
        <begin position="89"/>
        <end position="119"/>
    </location>
</feature>
<dbReference type="VEuPathDB" id="ToxoDB:TGARI_371360"/>
<accession>A0A139XNN8</accession>
<dbReference type="Proteomes" id="UP000074247">
    <property type="component" value="Unassembled WGS sequence"/>
</dbReference>